<comment type="caution">
    <text evidence="1">The sequence shown here is derived from an EMBL/GenBank/DDBJ whole genome shotgun (WGS) entry which is preliminary data.</text>
</comment>
<proteinExistence type="predicted"/>
<sequence>TSLDIVVNSCVDFSVDIGVNVDVISDMDIGVVADMNVGVEDEVLYEGEISCENTKAITIEKGQSFNDFDQAVEYIRKYAKYMGFKIILKRNTTIQTNEDKKKCHNADTPARGFITILFTLGIESTSFVESQNACLKRIIKSSNTSLYELRKVLIDSGESNIRQKQYEDLVSSIPSNINTITIFPQIELFINHIPVNKPSKSDNFKDEPDSVFLCAQFLLQQLDYTKIEE</sequence>
<feature type="non-terminal residue" evidence="1">
    <location>
        <position position="229"/>
    </location>
</feature>
<evidence type="ECO:0000313" key="1">
    <source>
        <dbReference type="EMBL" id="CAG8800538.1"/>
    </source>
</evidence>
<keyword evidence="2" id="KW-1185">Reference proteome</keyword>
<feature type="non-terminal residue" evidence="1">
    <location>
        <position position="1"/>
    </location>
</feature>
<reference evidence="1" key="1">
    <citation type="submission" date="2021-06" db="EMBL/GenBank/DDBJ databases">
        <authorList>
            <person name="Kallberg Y."/>
            <person name="Tangrot J."/>
            <person name="Rosling A."/>
        </authorList>
    </citation>
    <scope>NUCLEOTIDE SEQUENCE</scope>
    <source>
        <strain evidence="1">MA461A</strain>
    </source>
</reference>
<dbReference type="Proteomes" id="UP000789920">
    <property type="component" value="Unassembled WGS sequence"/>
</dbReference>
<name>A0ACA9RP83_9GLOM</name>
<dbReference type="EMBL" id="CAJVQC010060211">
    <property type="protein sequence ID" value="CAG8800538.1"/>
    <property type="molecule type" value="Genomic_DNA"/>
</dbReference>
<protein>
    <submittedName>
        <fullName evidence="1">33009_t:CDS:1</fullName>
    </submittedName>
</protein>
<accession>A0ACA9RP83</accession>
<organism evidence="1 2">
    <name type="scientific">Racocetra persica</name>
    <dbReference type="NCBI Taxonomy" id="160502"/>
    <lineage>
        <taxon>Eukaryota</taxon>
        <taxon>Fungi</taxon>
        <taxon>Fungi incertae sedis</taxon>
        <taxon>Mucoromycota</taxon>
        <taxon>Glomeromycotina</taxon>
        <taxon>Glomeromycetes</taxon>
        <taxon>Diversisporales</taxon>
        <taxon>Gigasporaceae</taxon>
        <taxon>Racocetra</taxon>
    </lineage>
</organism>
<gene>
    <name evidence="1" type="ORF">RPERSI_LOCUS20942</name>
</gene>
<evidence type="ECO:0000313" key="2">
    <source>
        <dbReference type="Proteomes" id="UP000789920"/>
    </source>
</evidence>